<gene>
    <name evidence="2" type="ORF">PVAP13_4KG177833</name>
</gene>
<dbReference type="PANTHER" id="PTHR44947:SF1">
    <property type="entry name" value="OS11G0303800 PROTEIN"/>
    <property type="match status" value="1"/>
</dbReference>
<dbReference type="Proteomes" id="UP000823388">
    <property type="component" value="Chromosome 4K"/>
</dbReference>
<dbReference type="EMBL" id="CM029043">
    <property type="protein sequence ID" value="KAG2610255.1"/>
    <property type="molecule type" value="Genomic_DNA"/>
</dbReference>
<reference evidence="2" key="1">
    <citation type="submission" date="2020-05" db="EMBL/GenBank/DDBJ databases">
        <title>WGS assembly of Panicum virgatum.</title>
        <authorList>
            <person name="Lovell J.T."/>
            <person name="Jenkins J."/>
            <person name="Shu S."/>
            <person name="Juenger T.E."/>
            <person name="Schmutz J."/>
        </authorList>
    </citation>
    <scope>NUCLEOTIDE SEQUENCE</scope>
    <source>
        <strain evidence="2">AP13</strain>
    </source>
</reference>
<protein>
    <submittedName>
        <fullName evidence="2">Uncharacterized protein</fullName>
    </submittedName>
</protein>
<evidence type="ECO:0000313" key="3">
    <source>
        <dbReference type="Proteomes" id="UP000823388"/>
    </source>
</evidence>
<proteinExistence type="predicted"/>
<comment type="caution">
    <text evidence="2">The sequence shown here is derived from an EMBL/GenBank/DDBJ whole genome shotgun (WGS) entry which is preliminary data.</text>
</comment>
<feature type="compositionally biased region" description="Polar residues" evidence="1">
    <location>
        <begin position="30"/>
        <end position="51"/>
    </location>
</feature>
<organism evidence="2 3">
    <name type="scientific">Panicum virgatum</name>
    <name type="common">Blackwell switchgrass</name>
    <dbReference type="NCBI Taxonomy" id="38727"/>
    <lineage>
        <taxon>Eukaryota</taxon>
        <taxon>Viridiplantae</taxon>
        <taxon>Streptophyta</taxon>
        <taxon>Embryophyta</taxon>
        <taxon>Tracheophyta</taxon>
        <taxon>Spermatophyta</taxon>
        <taxon>Magnoliopsida</taxon>
        <taxon>Liliopsida</taxon>
        <taxon>Poales</taxon>
        <taxon>Poaceae</taxon>
        <taxon>PACMAD clade</taxon>
        <taxon>Panicoideae</taxon>
        <taxon>Panicodae</taxon>
        <taxon>Paniceae</taxon>
        <taxon>Panicinae</taxon>
        <taxon>Panicum</taxon>
        <taxon>Panicum sect. Hiantes</taxon>
    </lineage>
</organism>
<sequence length="83" mass="9336">MGSNEGTYPPGGFTNFLQSNNPPENFHLVGNTTNRTRVSPGESNAQDNETINIDGDETIEDSRTEKRSNWTKDEDIRLKLLRP</sequence>
<dbReference type="PANTHER" id="PTHR44947">
    <property type="entry name" value="OS05G0501001 PROTEIN"/>
    <property type="match status" value="1"/>
</dbReference>
<evidence type="ECO:0000256" key="1">
    <source>
        <dbReference type="SAM" id="MobiDB-lite"/>
    </source>
</evidence>
<accession>A0A8T0TMF3</accession>
<evidence type="ECO:0000313" key="2">
    <source>
        <dbReference type="EMBL" id="KAG2610255.1"/>
    </source>
</evidence>
<name>A0A8T0TMF3_PANVG</name>
<keyword evidence="3" id="KW-1185">Reference proteome</keyword>
<feature type="region of interest" description="Disordered" evidence="1">
    <location>
        <begin position="1"/>
        <end position="68"/>
    </location>
</feature>
<dbReference type="AlphaFoldDB" id="A0A8T0TMF3"/>